<keyword evidence="3" id="KW-1185">Reference proteome</keyword>
<feature type="chain" id="PRO_5045360265" evidence="1">
    <location>
        <begin position="28"/>
        <end position="109"/>
    </location>
</feature>
<evidence type="ECO:0000313" key="2">
    <source>
        <dbReference type="EMBL" id="KPH70542.1"/>
    </source>
</evidence>
<dbReference type="EMBL" id="LGTK01000100">
    <property type="protein sequence ID" value="KPH70542.1"/>
    <property type="molecule type" value="Genomic_DNA"/>
</dbReference>
<reference evidence="2 3" key="1">
    <citation type="submission" date="2015-07" db="EMBL/GenBank/DDBJ databases">
        <title>High-quality draft genome sequence of Oceanobacillus caeni HM6, a bacillus isolated from a human feces.</title>
        <authorList>
            <person name="Kumar J."/>
            <person name="Verma M.K."/>
            <person name="Pandey R."/>
            <person name="Bhambi M."/>
            <person name="Chauhan N."/>
        </authorList>
    </citation>
    <scope>NUCLEOTIDE SEQUENCE [LARGE SCALE GENOMIC DNA]</scope>
    <source>
        <strain evidence="2 3">HM6</strain>
    </source>
</reference>
<evidence type="ECO:0000256" key="1">
    <source>
        <dbReference type="SAM" id="SignalP"/>
    </source>
</evidence>
<accession>A0ABR5MFG1</accession>
<proteinExistence type="predicted"/>
<evidence type="ECO:0000313" key="3">
    <source>
        <dbReference type="Proteomes" id="UP000037854"/>
    </source>
</evidence>
<dbReference type="Proteomes" id="UP000037854">
    <property type="component" value="Unassembled WGS sequence"/>
</dbReference>
<comment type="caution">
    <text evidence="2">The sequence shown here is derived from an EMBL/GenBank/DDBJ whole genome shotgun (WGS) entry which is preliminary data.</text>
</comment>
<organism evidence="2 3">
    <name type="scientific">Oceanobacillus caeni</name>
    <dbReference type="NCBI Taxonomy" id="405946"/>
    <lineage>
        <taxon>Bacteria</taxon>
        <taxon>Bacillati</taxon>
        <taxon>Bacillota</taxon>
        <taxon>Bacilli</taxon>
        <taxon>Bacillales</taxon>
        <taxon>Bacillaceae</taxon>
        <taxon>Oceanobacillus</taxon>
    </lineage>
</organism>
<sequence length="109" mass="11770">MKKGKKAVTLSLASLLAFSVFTTSVSASVSSSDVDRIPETVSVTESEVGTVEPQNLPAVARGLAKAGKEAWNWYKKYQEGTTPYLGSDQNLSDTSIHDEVTEDLEVIFD</sequence>
<keyword evidence="1" id="KW-0732">Signal</keyword>
<protein>
    <submittedName>
        <fullName evidence="2">Uncharacterized protein</fullName>
    </submittedName>
</protein>
<dbReference type="RefSeq" id="WP_060669267.1">
    <property type="nucleotide sequence ID" value="NZ_JANKBL010000057.1"/>
</dbReference>
<name>A0ABR5MFG1_9BACI</name>
<feature type="signal peptide" evidence="1">
    <location>
        <begin position="1"/>
        <end position="27"/>
    </location>
</feature>
<gene>
    <name evidence="2" type="ORF">AFL42_16650</name>
</gene>